<dbReference type="SUPFAM" id="SSF51735">
    <property type="entry name" value="NAD(P)-binding Rossmann-fold domains"/>
    <property type="match status" value="1"/>
</dbReference>
<organism evidence="2 3">
    <name type="scientific">Bionectria ochroleuca</name>
    <name type="common">Gliocladium roseum</name>
    <dbReference type="NCBI Taxonomy" id="29856"/>
    <lineage>
        <taxon>Eukaryota</taxon>
        <taxon>Fungi</taxon>
        <taxon>Dikarya</taxon>
        <taxon>Ascomycota</taxon>
        <taxon>Pezizomycotina</taxon>
        <taxon>Sordariomycetes</taxon>
        <taxon>Hypocreomycetidae</taxon>
        <taxon>Hypocreales</taxon>
        <taxon>Bionectriaceae</taxon>
        <taxon>Clonostachys</taxon>
    </lineage>
</organism>
<protein>
    <recommendedName>
        <fullName evidence="4">F-box domain-containing protein</fullName>
    </recommendedName>
</protein>
<dbReference type="InterPro" id="IPR051468">
    <property type="entry name" value="Fungal_SecMetab_SDRs"/>
</dbReference>
<evidence type="ECO:0000313" key="3">
    <source>
        <dbReference type="Proteomes" id="UP000766486"/>
    </source>
</evidence>
<sequence>MGELPPTSMRMQRIASQLGNLSLELVEPIISTLPLYKALDLMMTPLGPDGAAGYLSTHRQLSPLVQAFISSPAWKHVFKNTELATQILLVWEGLNRIFKLCHGNGHCNIIKKTNPTFFPWTRIKPAWEILCQGADQIPDGDGLLNKLEAALWLMAVPGEQTAIYSNGPSNAAFMLLPPEYGFLPESPKIDPRLPKDQSTLSPFDLAISTPRPNEFQSTEWDLSKLFTYIGDLEEAWKTVKNSWILELRSLEALYKRYPTMLKAALRPQVSHKPINQDHIPKTFQRAIRQLEKIGLRGNGFWRFLFRFSHHYLVPYNWCLRLFTIVLNEKKPEIPPEMGLALERAIQGLSHVQKYGGGDSLQFPRIRGSQEDARHMEFEVHVNGSTFLPASQAELQWLTSFLTVVEWMGSEYPDLAEELRRPVAQIHRVGKGRGQKRFSVEPSDYKYLVEALPAQEVAAYLKKDAELSDGPITTDKARHPSLLAFSMPDFSTPKAQDIAKYLVPLQNMSKDIQQVVYINTIEKIKRHFRKRPISPPPQDGELLVHEVLDGNEQYMRDTWPGSTEWIDAVRTFAKEAQKKPTTSSYRCYICRHTVIDTRDLHPVFTAMCKPCGDFNLAGSVISLPGRLDLEGKTAFVTGGRINLGFHTALRLLRCGAKVIVSSRYPQDAFVRYRSQPDSAEWLEGRLCILGADFRTAHDAFELAKRVKDTLSTWGVPSGCTTPKLDILINNAAQTLTDSNEKEETAVRRESHLATRLPHHPALPAGTSYAPRVGGGGSATNFIENKSRGSLRSTATPISAIQVAPEKSSWVQDLTEIPYADVVTAQAVNAFVPLILIRELLPLMSRDKDQQPGQIINVSSREGIFEDKRNHSAKQGKHVHTNMSKAALNMITETEASSSWKNHNVALNTVDPGYMSAAPEMENLFGGVRPLGWEDGAGRVLWPVAMAYGENKSAVWGRFLKHYGAVSVTPSLS</sequence>
<comment type="similarity">
    <text evidence="1">Belongs to the short-chain dehydrogenases/reductases (SDR) family.</text>
</comment>
<dbReference type="CDD" id="cd05233">
    <property type="entry name" value="SDR_c"/>
    <property type="match status" value="1"/>
</dbReference>
<comment type="caution">
    <text evidence="2">The sequence shown here is derived from an EMBL/GenBank/DDBJ whole genome shotgun (WGS) entry which is preliminary data.</text>
</comment>
<evidence type="ECO:0000256" key="1">
    <source>
        <dbReference type="ARBA" id="ARBA00006484"/>
    </source>
</evidence>
<keyword evidence="3" id="KW-1185">Reference proteome</keyword>
<dbReference type="InterPro" id="IPR002347">
    <property type="entry name" value="SDR_fam"/>
</dbReference>
<dbReference type="InterPro" id="IPR036291">
    <property type="entry name" value="NAD(P)-bd_dom_sf"/>
</dbReference>
<gene>
    <name evidence="2" type="ORF">CLO192961_LOCUS389742</name>
</gene>
<dbReference type="PANTHER" id="PTHR43544">
    <property type="entry name" value="SHORT-CHAIN DEHYDROGENASE/REDUCTASE"/>
    <property type="match status" value="1"/>
</dbReference>
<dbReference type="EMBL" id="CABFNS010000890">
    <property type="protein sequence ID" value="VUC34646.1"/>
    <property type="molecule type" value="Genomic_DNA"/>
</dbReference>
<dbReference type="Gene3D" id="3.40.50.720">
    <property type="entry name" value="NAD(P)-binding Rossmann-like Domain"/>
    <property type="match status" value="1"/>
</dbReference>
<reference evidence="2 3" key="1">
    <citation type="submission" date="2019-06" db="EMBL/GenBank/DDBJ databases">
        <authorList>
            <person name="Broberg M."/>
        </authorList>
    </citation>
    <scope>NUCLEOTIDE SEQUENCE [LARGE SCALE GENOMIC DNA]</scope>
</reference>
<proteinExistence type="inferred from homology"/>
<accession>A0ABY6UWQ7</accession>
<dbReference type="PRINTS" id="PR00081">
    <property type="entry name" value="GDHRDH"/>
</dbReference>
<evidence type="ECO:0000313" key="2">
    <source>
        <dbReference type="EMBL" id="VUC34646.1"/>
    </source>
</evidence>
<evidence type="ECO:0008006" key="4">
    <source>
        <dbReference type="Google" id="ProtNLM"/>
    </source>
</evidence>
<dbReference type="Proteomes" id="UP000766486">
    <property type="component" value="Unassembled WGS sequence"/>
</dbReference>
<dbReference type="Pfam" id="PF00106">
    <property type="entry name" value="adh_short"/>
    <property type="match status" value="1"/>
</dbReference>
<dbReference type="PANTHER" id="PTHR43544:SF2">
    <property type="entry name" value="OXIDOREDUCTASE"/>
    <property type="match status" value="1"/>
</dbReference>
<name>A0ABY6UWQ7_BIOOC</name>